<organism evidence="1 2">
    <name type="scientific">Komagataeibacter melaceti</name>
    <dbReference type="NCBI Taxonomy" id="2766577"/>
    <lineage>
        <taxon>Bacteria</taxon>
        <taxon>Pseudomonadati</taxon>
        <taxon>Pseudomonadota</taxon>
        <taxon>Alphaproteobacteria</taxon>
        <taxon>Acetobacterales</taxon>
        <taxon>Acetobacteraceae</taxon>
        <taxon>Komagataeibacter</taxon>
    </lineage>
</organism>
<reference evidence="1 2" key="1">
    <citation type="submission" date="2018-08" db="EMBL/GenBank/DDBJ databases">
        <title>Komagataeibacter sp. AV 382.</title>
        <authorList>
            <person name="Skraban J."/>
            <person name="Trcek J."/>
        </authorList>
    </citation>
    <scope>NUCLEOTIDE SEQUENCE [LARGE SCALE GENOMIC DNA]</scope>
    <source>
        <strain evidence="1 2">AV 382</strain>
    </source>
</reference>
<sequence length="59" mass="6606">MLEEPHAYDTKVRSIPLTEPTIAQSLRMLARCWATLHPSATIEERQFLAALVATELAGR</sequence>
<dbReference type="EMBL" id="QUWV01000164">
    <property type="protein sequence ID" value="RFD18731.1"/>
    <property type="molecule type" value="Genomic_DNA"/>
</dbReference>
<proteinExistence type="predicted"/>
<comment type="caution">
    <text evidence="1">The sequence shown here is derived from an EMBL/GenBank/DDBJ whole genome shotgun (WGS) entry which is preliminary data.</text>
</comment>
<dbReference type="AlphaFoldDB" id="A0A371YWX3"/>
<dbReference type="Proteomes" id="UP000262371">
    <property type="component" value="Unassembled WGS sequence"/>
</dbReference>
<evidence type="ECO:0000313" key="2">
    <source>
        <dbReference type="Proteomes" id="UP000262371"/>
    </source>
</evidence>
<keyword evidence="2" id="KW-1185">Reference proteome</keyword>
<protein>
    <submittedName>
        <fullName evidence="1">Uncharacterized protein</fullName>
    </submittedName>
</protein>
<accession>A0A371YWX3</accession>
<evidence type="ECO:0000313" key="1">
    <source>
        <dbReference type="EMBL" id="RFD18731.1"/>
    </source>
</evidence>
<name>A0A371YWX3_9PROT</name>
<gene>
    <name evidence="1" type="ORF">DY926_15250</name>
</gene>